<name>E2BLJ9_HARSA</name>
<dbReference type="EMBL" id="GL449033">
    <property type="protein sequence ID" value="EFN83436.1"/>
    <property type="molecule type" value="Genomic_DNA"/>
</dbReference>
<dbReference type="InParanoid" id="E2BLJ9"/>
<keyword evidence="2" id="KW-1185">Reference proteome</keyword>
<dbReference type="Proteomes" id="UP000008237">
    <property type="component" value="Unassembled WGS sequence"/>
</dbReference>
<proteinExistence type="predicted"/>
<dbReference type="InterPro" id="IPR010850">
    <property type="entry name" value="Neuroparsin"/>
</dbReference>
<dbReference type="Pfam" id="PF07327">
    <property type="entry name" value="Neuroparsin"/>
    <property type="match status" value="1"/>
</dbReference>
<organism evidence="2">
    <name type="scientific">Harpegnathos saltator</name>
    <name type="common">Jerdon's jumping ant</name>
    <dbReference type="NCBI Taxonomy" id="610380"/>
    <lineage>
        <taxon>Eukaryota</taxon>
        <taxon>Metazoa</taxon>
        <taxon>Ecdysozoa</taxon>
        <taxon>Arthropoda</taxon>
        <taxon>Hexapoda</taxon>
        <taxon>Insecta</taxon>
        <taxon>Pterygota</taxon>
        <taxon>Neoptera</taxon>
        <taxon>Endopterygota</taxon>
        <taxon>Hymenoptera</taxon>
        <taxon>Apocrita</taxon>
        <taxon>Aculeata</taxon>
        <taxon>Formicoidea</taxon>
        <taxon>Formicidae</taxon>
        <taxon>Ponerinae</taxon>
        <taxon>Ponerini</taxon>
        <taxon>Harpegnathos</taxon>
    </lineage>
</organism>
<dbReference type="AlphaFoldDB" id="E2BLJ9"/>
<sequence>MLSVPIRDCNTWNIGDEKSSSYYSVTRPDISWAFDTSESSRSVALGCVQMLKQKVERARIGKCYAHPMIWQRQDIRSKECTGCGNECDKCKYGVTVSALCGIEECRRGPGEYCGGPSQSWGVCGEGMFCICDRCVGCSVDFLTCFTKSCLPHQSLEQRGHHEINDGVFINRYMENRPPDGRLIEGRQMDERRLRGLNMKRK</sequence>
<accession>E2BLJ9</accession>
<gene>
    <name evidence="1" type="ORF">EAI_12942</name>
</gene>
<dbReference type="OrthoDB" id="5976811at2759"/>
<reference evidence="1 2" key="1">
    <citation type="journal article" date="2010" name="Science">
        <title>Genomic comparison of the ants Camponotus floridanus and Harpegnathos saltator.</title>
        <authorList>
            <person name="Bonasio R."/>
            <person name="Zhang G."/>
            <person name="Ye C."/>
            <person name="Mutti N.S."/>
            <person name="Fang X."/>
            <person name="Qin N."/>
            <person name="Donahue G."/>
            <person name="Yang P."/>
            <person name="Li Q."/>
            <person name="Li C."/>
            <person name="Zhang P."/>
            <person name="Huang Z."/>
            <person name="Berger S.L."/>
            <person name="Reinberg D."/>
            <person name="Wang J."/>
            <person name="Liebig J."/>
        </authorList>
    </citation>
    <scope>NUCLEOTIDE SEQUENCE [LARGE SCALE GENOMIC DNA]</scope>
    <source>
        <strain evidence="1 2">R22 G/1</strain>
    </source>
</reference>
<protein>
    <submittedName>
        <fullName evidence="1">Neuroparsin-A</fullName>
    </submittedName>
</protein>
<evidence type="ECO:0000313" key="1">
    <source>
        <dbReference type="EMBL" id="EFN83436.1"/>
    </source>
</evidence>
<evidence type="ECO:0000313" key="2">
    <source>
        <dbReference type="Proteomes" id="UP000008237"/>
    </source>
</evidence>
<dbReference type="STRING" id="610380.E2BLJ9"/>